<sequence>MEPSENSTNSGEGRDVLLIRHLITGLLSVFLVPQTIAASAVFVVAYSAAEHLLLPGSFGDVSCETTTRTTLSLQSCRGESLVCIVWFQSDASPRIEYLLAHTSEQYIGAAGLHALETDARASDHLLLHGDSRVTSDAIRTERVSGCCALSNNSSSTTSSTLSRRRRSSSLGEGSESSASCGRLRSPVALFPLFLLPSSSTLWQSARRCHEGIRRQSAARRRGSSRPAARCLYLHSLLLLRPRRSERALSVSSRSAIGAA</sequence>
<proteinExistence type="predicted"/>
<keyword evidence="2" id="KW-1133">Transmembrane helix</keyword>
<comment type="caution">
    <text evidence="3">The sequence shown here is derived from an EMBL/GenBank/DDBJ whole genome shotgun (WGS) entry which is preliminary data.</text>
</comment>
<protein>
    <submittedName>
        <fullName evidence="3">Uncharacterized protein</fullName>
    </submittedName>
</protein>
<evidence type="ECO:0000256" key="1">
    <source>
        <dbReference type="SAM" id="MobiDB-lite"/>
    </source>
</evidence>
<keyword evidence="2" id="KW-0812">Transmembrane</keyword>
<feature type="region of interest" description="Disordered" evidence="1">
    <location>
        <begin position="150"/>
        <end position="180"/>
    </location>
</feature>
<gene>
    <name evidence="3" type="ORF">PMAYCL1PPCAC_25262</name>
</gene>
<reference evidence="4" key="1">
    <citation type="submission" date="2022-10" db="EMBL/GenBank/DDBJ databases">
        <title>Genome assembly of Pristionchus species.</title>
        <authorList>
            <person name="Yoshida K."/>
            <person name="Sommer R.J."/>
        </authorList>
    </citation>
    <scope>NUCLEOTIDE SEQUENCE [LARGE SCALE GENOMIC DNA]</scope>
    <source>
        <strain evidence="4">RS5460</strain>
    </source>
</reference>
<feature type="compositionally biased region" description="Low complexity" evidence="1">
    <location>
        <begin position="150"/>
        <end position="161"/>
    </location>
</feature>
<dbReference type="EMBL" id="BTRK01000005">
    <property type="protein sequence ID" value="GMR55067.1"/>
    <property type="molecule type" value="Genomic_DNA"/>
</dbReference>
<feature type="compositionally biased region" description="Low complexity" evidence="1">
    <location>
        <begin position="168"/>
        <end position="180"/>
    </location>
</feature>
<keyword evidence="4" id="KW-1185">Reference proteome</keyword>
<keyword evidence="2" id="KW-0472">Membrane</keyword>
<evidence type="ECO:0000313" key="4">
    <source>
        <dbReference type="Proteomes" id="UP001328107"/>
    </source>
</evidence>
<evidence type="ECO:0000313" key="3">
    <source>
        <dbReference type="EMBL" id="GMR55067.1"/>
    </source>
</evidence>
<name>A0AAN5D2W2_9BILA</name>
<accession>A0AAN5D2W2</accession>
<dbReference type="AlphaFoldDB" id="A0AAN5D2W2"/>
<feature type="transmembrane region" description="Helical" evidence="2">
    <location>
        <begin position="22"/>
        <end position="46"/>
    </location>
</feature>
<dbReference type="Proteomes" id="UP001328107">
    <property type="component" value="Unassembled WGS sequence"/>
</dbReference>
<evidence type="ECO:0000256" key="2">
    <source>
        <dbReference type="SAM" id="Phobius"/>
    </source>
</evidence>
<organism evidence="3 4">
    <name type="scientific">Pristionchus mayeri</name>
    <dbReference type="NCBI Taxonomy" id="1317129"/>
    <lineage>
        <taxon>Eukaryota</taxon>
        <taxon>Metazoa</taxon>
        <taxon>Ecdysozoa</taxon>
        <taxon>Nematoda</taxon>
        <taxon>Chromadorea</taxon>
        <taxon>Rhabditida</taxon>
        <taxon>Rhabditina</taxon>
        <taxon>Diplogasteromorpha</taxon>
        <taxon>Diplogasteroidea</taxon>
        <taxon>Neodiplogasteridae</taxon>
        <taxon>Pristionchus</taxon>
    </lineage>
</organism>